<sequence length="787" mass="83510">MAVALRHLRVLSIRCVLDGAVLRWSAGAVALEELEVAATLGPEVGLLRLPALPALSALRLSQSWAFSPGARAGLTDALNAAFEDYYRAQGIVRPDEWDAFLKTLCVSLPTAFRLTTSGRLRAEIEGRLEGEFVPLCRAYRSDDGTTVEPPHRLEWYPQQLAWQLSIPRTILRRSAALGALHRFLIGMNDLGAINRQEAVSMIPPLLLQVRPGMHAIDLCAAPGSKTAQLLDMLVGGRGVPSSTTAACTTTASALDAPPNGADATASVDASAAVVRAPAGPPSYGLVVANDSDLKRCWMLAHQLKRFASPDVVVTSHEAQRFPGVATFDRVLADVPCSGDGTLRKAPDLWRKWNANNGHGLHRLQLAIATRGTQLLRPGGVMVYSTCSLNPVENEAVVAALLRATPSIRLLDVSAELPGLRRRPGLTTWRIKNHSGGEDKGWFSSIEEVPERRRRRMVPTLFPPSPAEAAALGLERCVRVVPHDADTGGFFVAVLKKDDAAPTSAMAKAPASATAPVTPTESAAGPAAAATEDTAAEQKKYVPARGGKRGRDGKQATRLVTDDPFTRLHDIDPASVVSVADFYGIDETACREGLLTRSSDAATMKRVYYVSAPARALLAHAITGDMGKRVVAAPRADFLKLLESEATFVGDLTDATLRTAIGDLSKGSFVVRMADSAEDDVIVAWKGGDTLTTFIPKEMLAVLRKRYGVVEVVAPKKDPKADKDQAVPDRGAKEGGQDVAADAPAPDAPSTAKPVVAGDDPTGMDVSPAAAALEPAGALPTEHAKKAE</sequence>
<evidence type="ECO:0000313" key="2">
    <source>
        <dbReference type="Proteomes" id="UP000798662"/>
    </source>
</evidence>
<keyword evidence="2" id="KW-1185">Reference proteome</keyword>
<dbReference type="EMBL" id="CM020620">
    <property type="protein sequence ID" value="KAK1869346.1"/>
    <property type="molecule type" value="Genomic_DNA"/>
</dbReference>
<accession>A0ACC3CHU1</accession>
<name>A0ACC3CHU1_PYRYE</name>
<protein>
    <submittedName>
        <fullName evidence="1">Uncharacterized protein</fullName>
    </submittedName>
</protein>
<organism evidence="1 2">
    <name type="scientific">Pyropia yezoensis</name>
    <name type="common">Susabi-nori</name>
    <name type="synonym">Porphyra yezoensis</name>
    <dbReference type="NCBI Taxonomy" id="2788"/>
    <lineage>
        <taxon>Eukaryota</taxon>
        <taxon>Rhodophyta</taxon>
        <taxon>Bangiophyceae</taxon>
        <taxon>Bangiales</taxon>
        <taxon>Bangiaceae</taxon>
        <taxon>Pyropia</taxon>
    </lineage>
</organism>
<dbReference type="Proteomes" id="UP000798662">
    <property type="component" value="Chromosome 3"/>
</dbReference>
<gene>
    <name evidence="1" type="ORF">I4F81_011823</name>
</gene>
<comment type="caution">
    <text evidence="1">The sequence shown here is derived from an EMBL/GenBank/DDBJ whole genome shotgun (WGS) entry which is preliminary data.</text>
</comment>
<reference evidence="1" key="1">
    <citation type="submission" date="2019-11" db="EMBL/GenBank/DDBJ databases">
        <title>Nori genome reveals adaptations in red seaweeds to the harsh intertidal environment.</title>
        <authorList>
            <person name="Wang D."/>
            <person name="Mao Y."/>
        </authorList>
    </citation>
    <scope>NUCLEOTIDE SEQUENCE</scope>
    <source>
        <tissue evidence="1">Gametophyte</tissue>
    </source>
</reference>
<proteinExistence type="predicted"/>
<evidence type="ECO:0000313" key="1">
    <source>
        <dbReference type="EMBL" id="KAK1869346.1"/>
    </source>
</evidence>